<accession>A0A3M7PLM4</accession>
<gene>
    <name evidence="1" type="ORF">BpHYR1_005960</name>
</gene>
<comment type="caution">
    <text evidence="1">The sequence shown here is derived from an EMBL/GenBank/DDBJ whole genome shotgun (WGS) entry which is preliminary data.</text>
</comment>
<reference evidence="1 2" key="1">
    <citation type="journal article" date="2018" name="Sci. Rep.">
        <title>Genomic signatures of local adaptation to the degree of environmental predictability in rotifers.</title>
        <authorList>
            <person name="Franch-Gras L."/>
            <person name="Hahn C."/>
            <person name="Garcia-Roger E.M."/>
            <person name="Carmona M.J."/>
            <person name="Serra M."/>
            <person name="Gomez A."/>
        </authorList>
    </citation>
    <scope>NUCLEOTIDE SEQUENCE [LARGE SCALE GENOMIC DNA]</scope>
    <source>
        <strain evidence="1">HYR1</strain>
    </source>
</reference>
<name>A0A3M7PLM4_BRAPC</name>
<evidence type="ECO:0000313" key="1">
    <source>
        <dbReference type="EMBL" id="RMZ99620.1"/>
    </source>
</evidence>
<dbReference type="AlphaFoldDB" id="A0A3M7PLM4"/>
<dbReference type="Proteomes" id="UP000276133">
    <property type="component" value="Unassembled WGS sequence"/>
</dbReference>
<evidence type="ECO:0000313" key="2">
    <source>
        <dbReference type="Proteomes" id="UP000276133"/>
    </source>
</evidence>
<keyword evidence="2" id="KW-1185">Reference proteome</keyword>
<sequence length="114" mass="13250">MTTESCESVLLNPTDDTLNDAEPMQYKQILKEPVTRKKRGKVIIYIVFILWKKNYLSFIYSNEFIIYTFEFESALIQPNIGHYDTSILGKEQSGFRKHGPASDSLVCRTQKYCI</sequence>
<proteinExistence type="predicted"/>
<dbReference type="EMBL" id="REGN01010134">
    <property type="protein sequence ID" value="RMZ99620.1"/>
    <property type="molecule type" value="Genomic_DNA"/>
</dbReference>
<organism evidence="1 2">
    <name type="scientific">Brachionus plicatilis</name>
    <name type="common">Marine rotifer</name>
    <name type="synonym">Brachionus muelleri</name>
    <dbReference type="NCBI Taxonomy" id="10195"/>
    <lineage>
        <taxon>Eukaryota</taxon>
        <taxon>Metazoa</taxon>
        <taxon>Spiralia</taxon>
        <taxon>Gnathifera</taxon>
        <taxon>Rotifera</taxon>
        <taxon>Eurotatoria</taxon>
        <taxon>Monogononta</taxon>
        <taxon>Pseudotrocha</taxon>
        <taxon>Ploima</taxon>
        <taxon>Brachionidae</taxon>
        <taxon>Brachionus</taxon>
    </lineage>
</organism>
<protein>
    <submittedName>
        <fullName evidence="1">Uncharacterized protein</fullName>
    </submittedName>
</protein>